<sequence length="712" mass="85329">MKRNPFRYLFAESDLFLSNVGHKPSPDEHLKIHYCLNNHPFLIHAPEPQNVTCPWKDCNATITRTCTIKSSLKLKNTIHTKSIWFMLGRYYTSPKKMEPVNLTQLISILLRLLYHLLLLLRNEGVPRDGNKIQELLRQDNASKFLWKKIKQDFKRLEILTDLNEELLGIALHLWIKDFSEKFETWHPQGLPRGDLAEIYEFEKKLDEEYCKFFNSKAKFIELRNKSEIVSNNKFKELMDEIEETKEIHERYEIEHISQLFLKIQLWSWRDLVHHPLIAQLLNWDEAIWYIRYLPAIVNLVKHVHMEYSRQLLPDELHKIRISEILKQQYQCKIWWNYILRCWNYFALDCEKLKYNCQDLSIEHLCIVDSNSNNSQFNIYKIIQLLETQHNKFLKAFQQFKHLYIQKAEEEKQNVLEQDNWKCFFDIRKNDILCFNKKHLDDIIQQRSTPVLQYGQNDKFKCFDLVSIENDIYRAFVCDRQPLTFVIPLFEYRNDLDIHSCIATIETRHEVLKDAQFQSFWNKLNLSVASSLEKQKALGMLNDAIVYLYQNVNDLQVDMPLTKLLQNLQFEKDWVLFSQRGNNKAEQLYVKHVGVLWRQLNNIVQSEGLDESSIIPFVLEVYRQPLIDNLQTKIIEFVHKTSVGAMKDVLKAWREIAYKQGHIVRNIEDEDFAHMLKQYLPNNDLKYFPHQLLKWRYCAAAYECAYQEWKRSH</sequence>
<dbReference type="EMBL" id="ASPP01001149">
    <property type="protein sequence ID" value="ETO35963.1"/>
    <property type="molecule type" value="Genomic_DNA"/>
</dbReference>
<evidence type="ECO:0000313" key="1">
    <source>
        <dbReference type="EMBL" id="ETO35963.1"/>
    </source>
</evidence>
<dbReference type="AlphaFoldDB" id="X6PCY9"/>
<keyword evidence="2" id="KW-1185">Reference proteome</keyword>
<evidence type="ECO:0000313" key="2">
    <source>
        <dbReference type="Proteomes" id="UP000023152"/>
    </source>
</evidence>
<dbReference type="Proteomes" id="UP000023152">
    <property type="component" value="Unassembled WGS sequence"/>
</dbReference>
<proteinExistence type="predicted"/>
<protein>
    <submittedName>
        <fullName evidence="1">Uncharacterized protein</fullName>
    </submittedName>
</protein>
<accession>X6PCY9</accession>
<gene>
    <name evidence="1" type="ORF">RFI_01104</name>
</gene>
<organism evidence="1 2">
    <name type="scientific">Reticulomyxa filosa</name>
    <dbReference type="NCBI Taxonomy" id="46433"/>
    <lineage>
        <taxon>Eukaryota</taxon>
        <taxon>Sar</taxon>
        <taxon>Rhizaria</taxon>
        <taxon>Retaria</taxon>
        <taxon>Foraminifera</taxon>
        <taxon>Monothalamids</taxon>
        <taxon>Reticulomyxidae</taxon>
        <taxon>Reticulomyxa</taxon>
    </lineage>
</organism>
<reference evidence="1 2" key="1">
    <citation type="journal article" date="2013" name="Curr. Biol.">
        <title>The Genome of the Foraminiferan Reticulomyxa filosa.</title>
        <authorList>
            <person name="Glockner G."/>
            <person name="Hulsmann N."/>
            <person name="Schleicher M."/>
            <person name="Noegel A.A."/>
            <person name="Eichinger L."/>
            <person name="Gallinger C."/>
            <person name="Pawlowski J."/>
            <person name="Sierra R."/>
            <person name="Euteneuer U."/>
            <person name="Pillet L."/>
            <person name="Moustafa A."/>
            <person name="Platzer M."/>
            <person name="Groth M."/>
            <person name="Szafranski K."/>
            <person name="Schliwa M."/>
        </authorList>
    </citation>
    <scope>NUCLEOTIDE SEQUENCE [LARGE SCALE GENOMIC DNA]</scope>
</reference>
<name>X6PCY9_RETFI</name>
<comment type="caution">
    <text evidence="1">The sequence shown here is derived from an EMBL/GenBank/DDBJ whole genome shotgun (WGS) entry which is preliminary data.</text>
</comment>